<feature type="compositionally biased region" description="Basic and acidic residues" evidence="1">
    <location>
        <begin position="466"/>
        <end position="483"/>
    </location>
</feature>
<feature type="compositionally biased region" description="Polar residues" evidence="1">
    <location>
        <begin position="401"/>
        <end position="418"/>
    </location>
</feature>
<dbReference type="InterPro" id="IPR018253">
    <property type="entry name" value="DnaJ_domain_CS"/>
</dbReference>
<gene>
    <name evidence="3" type="ORF">B0H65DRAFT_434780</name>
</gene>
<dbReference type="Proteomes" id="UP001278500">
    <property type="component" value="Unassembled WGS sequence"/>
</dbReference>
<keyword evidence="4" id="KW-1185">Reference proteome</keyword>
<dbReference type="Pfam" id="PF00226">
    <property type="entry name" value="DnaJ"/>
    <property type="match status" value="1"/>
</dbReference>
<feature type="region of interest" description="Disordered" evidence="1">
    <location>
        <begin position="513"/>
        <end position="532"/>
    </location>
</feature>
<feature type="compositionally biased region" description="Low complexity" evidence="1">
    <location>
        <begin position="169"/>
        <end position="189"/>
    </location>
</feature>
<dbReference type="InterPro" id="IPR001623">
    <property type="entry name" value="DnaJ_domain"/>
</dbReference>
<evidence type="ECO:0000256" key="1">
    <source>
        <dbReference type="SAM" id="MobiDB-lite"/>
    </source>
</evidence>
<protein>
    <recommendedName>
        <fullName evidence="2">J domain-containing protein</fullName>
    </recommendedName>
</protein>
<feature type="compositionally biased region" description="Low complexity" evidence="1">
    <location>
        <begin position="134"/>
        <end position="147"/>
    </location>
</feature>
<feature type="compositionally biased region" description="Low complexity" evidence="1">
    <location>
        <begin position="386"/>
        <end position="400"/>
    </location>
</feature>
<feature type="domain" description="J" evidence="2">
    <location>
        <begin position="10"/>
        <end position="76"/>
    </location>
</feature>
<feature type="region of interest" description="Disordered" evidence="1">
    <location>
        <begin position="884"/>
        <end position="904"/>
    </location>
</feature>
<evidence type="ECO:0000313" key="4">
    <source>
        <dbReference type="Proteomes" id="UP001278500"/>
    </source>
</evidence>
<dbReference type="PRINTS" id="PR00625">
    <property type="entry name" value="JDOMAIN"/>
</dbReference>
<evidence type="ECO:0000313" key="3">
    <source>
        <dbReference type="EMBL" id="KAK3338518.1"/>
    </source>
</evidence>
<dbReference type="PANTHER" id="PTHR24074">
    <property type="entry name" value="CO-CHAPERONE PROTEIN DJLA"/>
    <property type="match status" value="1"/>
</dbReference>
<feature type="compositionally biased region" description="Polar residues" evidence="1">
    <location>
        <begin position="348"/>
        <end position="368"/>
    </location>
</feature>
<proteinExistence type="predicted"/>
<feature type="compositionally biased region" description="Basic and acidic residues" evidence="1">
    <location>
        <begin position="282"/>
        <end position="295"/>
    </location>
</feature>
<sequence>MVVKVDYDRDYYADLELPSTADTAEVKKQFKKLALKYHPDRNPGKEEEAKDRFIHIQAAHEVLTDPSNKAKYDAYRKRGGAATSRYSTASGHRGNPYSNVSADMADRYGAPPTRRTPHMPSRADPGPSAHARYSSWGTGTPSSSSSSRPVPPKTASAADNLRAWDAMRSSTKTGQTSSSTPKSSGYASARTERTERTESARREPPPVPPRTAGQARRADAAFGTTRRAGYSPDSPVGDEPSVSRHNYTSSAHYTATTNMFEDTAANIRKSRPQSSPTPVDPLSEKFSETYLDSRQRTPYASHIGEKFNPFEGANVNRAKSMKDPSRPTEESEEEVPPPRPSRQRSASVGESNSFGKAANGGTTSSGTSKAEPRASARYYAQEAEPRSAPNTAANPTPRASSSSMRSNPNAQPGTSESAQEGPKVYAPSPFFKPDEYFKSTSSFGQPSKIRPPHVFSHAGAGSYRGRAHEDTANNRKSHGRETPSGDQSTSGDMSSFEKDMHDQLQLLLGRRKMHSRRQHIKPTDNPLSPRKTNVHNRVQKQRATNSVYPNSFTVPDDDGYTQKQQASGDFTRSGVHNINASFVDQEKVGAGFQFNAGGSTTIPGADAFSRAKQRARSVPRGRQSPLKKTYTSSNESVSGATRPPSETNDAGKKPSAFDAGQWQAEFGPHTFVPPPTAKKSSTSPTRNVRPIRKPRPVKMTAGTAGLVDEEETSSSDGKSRSNSAAGVDESNINGAPSPMAMDIDDPPPPPTPAHAVPPAAPPPTPAHGIPTHLNVNGASARNVNLEPSKPEWRAGSLNNGVKTSNGTSSRRSSSAANTTHRPIPVANAGSEDSDLRPIFGNFDVDKLVNPGTGLNSFSADLKSNLPFESRASAKLPPFEREKIKPKNINFPTPPKAPSPPAALATPSQMTASQWVLYAEQFKLYIHQFNTFNARVVDHFAARKIKNEQKGAAWVTQLGDKELLEYLAWMEEDKTVMQKWAQAREAHELNVMEFARWKERVRSGGGAASVTAGDGTGGGT</sequence>
<feature type="compositionally biased region" description="Polar residues" evidence="1">
    <location>
        <begin position="84"/>
        <end position="101"/>
    </location>
</feature>
<feature type="compositionally biased region" description="Polar residues" evidence="1">
    <location>
        <begin position="541"/>
        <end position="553"/>
    </location>
</feature>
<evidence type="ECO:0000259" key="2">
    <source>
        <dbReference type="PROSITE" id="PS50076"/>
    </source>
</evidence>
<feature type="compositionally biased region" description="Basic and acidic residues" evidence="1">
    <location>
        <begin position="190"/>
        <end position="204"/>
    </location>
</feature>
<dbReference type="FunFam" id="1.10.287.110:FF:000096">
    <property type="entry name" value="DnaJ domain protein"/>
    <property type="match status" value="1"/>
</dbReference>
<feature type="region of interest" description="Disordered" evidence="1">
    <location>
        <begin position="82"/>
        <end position="498"/>
    </location>
</feature>
<feature type="compositionally biased region" description="Pro residues" evidence="1">
    <location>
        <begin position="891"/>
        <end position="900"/>
    </location>
</feature>
<feature type="compositionally biased region" description="Low complexity" evidence="1">
    <location>
        <begin position="803"/>
        <end position="819"/>
    </location>
</feature>
<dbReference type="EMBL" id="JAUEPP010000008">
    <property type="protein sequence ID" value="KAK3338518.1"/>
    <property type="molecule type" value="Genomic_DNA"/>
</dbReference>
<feature type="region of interest" description="Disordered" evidence="1">
    <location>
        <begin position="599"/>
        <end position="832"/>
    </location>
</feature>
<dbReference type="SUPFAM" id="SSF46565">
    <property type="entry name" value="Chaperone J-domain"/>
    <property type="match status" value="1"/>
</dbReference>
<feature type="compositionally biased region" description="Polar residues" evidence="1">
    <location>
        <begin position="629"/>
        <end position="648"/>
    </location>
</feature>
<accession>A0AAE0J7R7</accession>
<dbReference type="InterPro" id="IPR036869">
    <property type="entry name" value="J_dom_sf"/>
</dbReference>
<dbReference type="PROSITE" id="PS00636">
    <property type="entry name" value="DNAJ_1"/>
    <property type="match status" value="1"/>
</dbReference>
<feature type="region of interest" description="Disordered" evidence="1">
    <location>
        <begin position="538"/>
        <end position="558"/>
    </location>
</feature>
<dbReference type="CDD" id="cd06257">
    <property type="entry name" value="DnaJ"/>
    <property type="match status" value="1"/>
</dbReference>
<feature type="compositionally biased region" description="Polar residues" evidence="1">
    <location>
        <begin position="773"/>
        <end position="782"/>
    </location>
</feature>
<dbReference type="Gene3D" id="1.10.287.110">
    <property type="entry name" value="DnaJ domain"/>
    <property type="match status" value="1"/>
</dbReference>
<dbReference type="GeneID" id="87862307"/>
<dbReference type="InterPro" id="IPR050817">
    <property type="entry name" value="DjlA_DnaK_co-chaperone"/>
</dbReference>
<reference evidence="3" key="1">
    <citation type="journal article" date="2023" name="Mol. Phylogenet. Evol.">
        <title>Genome-scale phylogeny and comparative genomics of the fungal order Sordariales.</title>
        <authorList>
            <person name="Hensen N."/>
            <person name="Bonometti L."/>
            <person name="Westerberg I."/>
            <person name="Brannstrom I.O."/>
            <person name="Guillou S."/>
            <person name="Cros-Aarteil S."/>
            <person name="Calhoun S."/>
            <person name="Haridas S."/>
            <person name="Kuo A."/>
            <person name="Mondo S."/>
            <person name="Pangilinan J."/>
            <person name="Riley R."/>
            <person name="LaButti K."/>
            <person name="Andreopoulos B."/>
            <person name="Lipzen A."/>
            <person name="Chen C."/>
            <person name="Yan M."/>
            <person name="Daum C."/>
            <person name="Ng V."/>
            <person name="Clum A."/>
            <person name="Steindorff A."/>
            <person name="Ohm R.A."/>
            <person name="Martin F."/>
            <person name="Silar P."/>
            <person name="Natvig D.O."/>
            <person name="Lalanne C."/>
            <person name="Gautier V."/>
            <person name="Ament-Velasquez S.L."/>
            <person name="Kruys A."/>
            <person name="Hutchinson M.I."/>
            <person name="Powell A.J."/>
            <person name="Barry K."/>
            <person name="Miller A.N."/>
            <person name="Grigoriev I.V."/>
            <person name="Debuchy R."/>
            <person name="Gladieux P."/>
            <person name="Hiltunen Thoren M."/>
            <person name="Johannesson H."/>
        </authorList>
    </citation>
    <scope>NUCLEOTIDE SEQUENCE</scope>
    <source>
        <strain evidence="3">CBS 560.94</strain>
    </source>
</reference>
<organism evidence="3 4">
    <name type="scientific">Neurospora tetraspora</name>
    <dbReference type="NCBI Taxonomy" id="94610"/>
    <lineage>
        <taxon>Eukaryota</taxon>
        <taxon>Fungi</taxon>
        <taxon>Dikarya</taxon>
        <taxon>Ascomycota</taxon>
        <taxon>Pezizomycotina</taxon>
        <taxon>Sordariomycetes</taxon>
        <taxon>Sordariomycetidae</taxon>
        <taxon>Sordariales</taxon>
        <taxon>Sordariaceae</taxon>
        <taxon>Neurospora</taxon>
    </lineage>
</organism>
<feature type="compositionally biased region" description="Polar residues" evidence="1">
    <location>
        <begin position="243"/>
        <end position="260"/>
    </location>
</feature>
<dbReference type="PROSITE" id="PS50076">
    <property type="entry name" value="DNAJ_2"/>
    <property type="match status" value="1"/>
</dbReference>
<reference evidence="3" key="2">
    <citation type="submission" date="2023-06" db="EMBL/GenBank/DDBJ databases">
        <authorList>
            <consortium name="Lawrence Berkeley National Laboratory"/>
            <person name="Haridas S."/>
            <person name="Hensen N."/>
            <person name="Bonometti L."/>
            <person name="Westerberg I."/>
            <person name="Brannstrom I.O."/>
            <person name="Guillou S."/>
            <person name="Cros-Aarteil S."/>
            <person name="Calhoun S."/>
            <person name="Kuo A."/>
            <person name="Mondo S."/>
            <person name="Pangilinan J."/>
            <person name="Riley R."/>
            <person name="Labutti K."/>
            <person name="Andreopoulos B."/>
            <person name="Lipzen A."/>
            <person name="Chen C."/>
            <person name="Yanf M."/>
            <person name="Daum C."/>
            <person name="Ng V."/>
            <person name="Clum A."/>
            <person name="Steindorff A."/>
            <person name="Ohm R."/>
            <person name="Martin F."/>
            <person name="Silar P."/>
            <person name="Natvig D."/>
            <person name="Lalanne C."/>
            <person name="Gautier V."/>
            <person name="Ament-Velasquez S.L."/>
            <person name="Kruys A."/>
            <person name="Hutchinson M.I."/>
            <person name="Powell A.J."/>
            <person name="Barry K."/>
            <person name="Miller A.N."/>
            <person name="Grigoriev I.V."/>
            <person name="Debuchy R."/>
            <person name="Gladieux P."/>
            <person name="Thoren M.H."/>
            <person name="Johannesson H."/>
        </authorList>
    </citation>
    <scope>NUCLEOTIDE SEQUENCE</scope>
    <source>
        <strain evidence="3">CBS 560.94</strain>
    </source>
</reference>
<feature type="compositionally biased region" description="Basic and acidic residues" evidence="1">
    <location>
        <begin position="320"/>
        <end position="329"/>
    </location>
</feature>
<name>A0AAE0J7R7_9PEZI</name>
<comment type="caution">
    <text evidence="3">The sequence shown here is derived from an EMBL/GenBank/DDBJ whole genome shotgun (WGS) entry which is preliminary data.</text>
</comment>
<feature type="compositionally biased region" description="Polar residues" evidence="1">
    <location>
        <begin position="484"/>
        <end position="493"/>
    </location>
</feature>
<dbReference type="RefSeq" id="XP_062677969.1">
    <property type="nucleotide sequence ID" value="XM_062825153.1"/>
</dbReference>
<dbReference type="AlphaFoldDB" id="A0AAE0J7R7"/>
<dbReference type="SMART" id="SM00271">
    <property type="entry name" value="DnaJ"/>
    <property type="match status" value="1"/>
</dbReference>
<feature type="compositionally biased region" description="Polar residues" evidence="1">
    <location>
        <begin position="714"/>
        <end position="734"/>
    </location>
</feature>